<dbReference type="Gene3D" id="3.40.50.300">
    <property type="entry name" value="P-loop containing nucleotide triphosphate hydrolases"/>
    <property type="match status" value="1"/>
</dbReference>
<keyword evidence="8" id="KW-1185">Reference proteome</keyword>
<proteinExistence type="inferred from homology"/>
<evidence type="ECO:0000313" key="8">
    <source>
        <dbReference type="Proteomes" id="UP000236592"/>
    </source>
</evidence>
<feature type="domain" description="ATPase AAA-3" evidence="5">
    <location>
        <begin position="77"/>
        <end position="207"/>
    </location>
</feature>
<dbReference type="KEGG" id="taj:C1A40_02780"/>
<dbReference type="Pfam" id="PF17863">
    <property type="entry name" value="AAA_lid_2"/>
    <property type="match status" value="1"/>
</dbReference>
<dbReference type="Gene3D" id="1.10.8.80">
    <property type="entry name" value="Magnesium chelatase subunit I, C-Terminal domain"/>
    <property type="match status" value="1"/>
</dbReference>
<name>A0A2I7SEY4_9FLAO</name>
<dbReference type="CDD" id="cd00009">
    <property type="entry name" value="AAA"/>
    <property type="match status" value="1"/>
</dbReference>
<dbReference type="Proteomes" id="UP000236592">
    <property type="component" value="Chromosome"/>
</dbReference>
<dbReference type="InterPro" id="IPR041628">
    <property type="entry name" value="ChlI/MoxR_AAA_lid"/>
</dbReference>
<dbReference type="Pfam" id="PF07726">
    <property type="entry name" value="AAA_3"/>
    <property type="match status" value="1"/>
</dbReference>
<evidence type="ECO:0000313" key="7">
    <source>
        <dbReference type="EMBL" id="AUS04462.1"/>
    </source>
</evidence>
<dbReference type="GO" id="GO:0005524">
    <property type="term" value="F:ATP binding"/>
    <property type="evidence" value="ECO:0007669"/>
    <property type="project" value="UniProtKB-KW"/>
</dbReference>
<keyword evidence="1" id="KW-0547">Nucleotide-binding</keyword>
<evidence type="ECO:0000256" key="2">
    <source>
        <dbReference type="ARBA" id="ARBA00022840"/>
    </source>
</evidence>
<accession>A0A2I7SEY4</accession>
<evidence type="ECO:0000256" key="3">
    <source>
        <dbReference type="ARBA" id="ARBA00061607"/>
    </source>
</evidence>
<dbReference type="PIRSF" id="PIRSF002849">
    <property type="entry name" value="AAA_ATPase_chaperone_MoxR_prd"/>
    <property type="match status" value="1"/>
</dbReference>
<dbReference type="RefSeq" id="WP_102994571.1">
    <property type="nucleotide sequence ID" value="NZ_CP025938.1"/>
</dbReference>
<dbReference type="SUPFAM" id="SSF52540">
    <property type="entry name" value="P-loop containing nucleoside triphosphate hydrolases"/>
    <property type="match status" value="1"/>
</dbReference>
<keyword evidence="2" id="KW-0067">ATP-binding</keyword>
<evidence type="ECO:0000259" key="5">
    <source>
        <dbReference type="Pfam" id="PF07726"/>
    </source>
</evidence>
<sequence>MDENNTPQEHQDYLPNHENSTVSTSQTEANNLQFQNRLDLSALQASVQNIKAEIGKVIVGQTDMVDMLIASLLAKGHSLIEGVPGVAKTVTAKLLAKSLSVDFSRIQFTPDLMPSDILGTSIFNLKNSEFEFKKGPIFSNMILIDEINRSPAKTQAALFEVMEEQQITIDGHQYALDAPFMVLATQNPVEQEGTYRLPEAQLDRFLFKIDVDYPNLEEEIEIISREHLLQDKAKTDEITSFLTASQIISYQNLVTQVIVEKHLINYIAQIIVATRSNQFLYLGASPRASIAILKASKAFAAMTGRDFVTPEDIKRAAVPVLHHRVIVTPEREMEGVSSKQIIKQIIENVEIPR</sequence>
<evidence type="ECO:0000256" key="4">
    <source>
        <dbReference type="SAM" id="MobiDB-lite"/>
    </source>
</evidence>
<protein>
    <submittedName>
        <fullName evidence="7">Magnesium chelatase</fullName>
    </submittedName>
</protein>
<gene>
    <name evidence="7" type="ORF">C1A40_02780</name>
</gene>
<dbReference type="OrthoDB" id="9808397at2"/>
<dbReference type="EMBL" id="CP025938">
    <property type="protein sequence ID" value="AUS04462.1"/>
    <property type="molecule type" value="Genomic_DNA"/>
</dbReference>
<evidence type="ECO:0000256" key="1">
    <source>
        <dbReference type="ARBA" id="ARBA00022741"/>
    </source>
</evidence>
<dbReference type="PANTHER" id="PTHR42759:SF1">
    <property type="entry name" value="MAGNESIUM-CHELATASE SUBUNIT CHLD"/>
    <property type="match status" value="1"/>
</dbReference>
<reference evidence="8" key="1">
    <citation type="submission" date="2018-01" db="EMBL/GenBank/DDBJ databases">
        <title>Complete genome of Tamlana sp. UJ94.</title>
        <authorList>
            <person name="Jung J."/>
            <person name="Chung D."/>
            <person name="Bae S.S."/>
            <person name="Baek K."/>
        </authorList>
    </citation>
    <scope>NUCLEOTIDE SEQUENCE [LARGE SCALE GENOMIC DNA]</scope>
    <source>
        <strain evidence="8">UJ94</strain>
    </source>
</reference>
<comment type="similarity">
    <text evidence="3">Belongs to the MoxR family.</text>
</comment>
<dbReference type="FunFam" id="3.40.50.300:FF:000640">
    <property type="entry name" value="MoxR family ATPase"/>
    <property type="match status" value="1"/>
</dbReference>
<dbReference type="GO" id="GO:0016887">
    <property type="term" value="F:ATP hydrolysis activity"/>
    <property type="evidence" value="ECO:0007669"/>
    <property type="project" value="InterPro"/>
</dbReference>
<feature type="domain" description="ChlI/MoxR AAA lid" evidence="6">
    <location>
        <begin position="273"/>
        <end position="345"/>
    </location>
</feature>
<feature type="region of interest" description="Disordered" evidence="4">
    <location>
        <begin position="1"/>
        <end position="26"/>
    </location>
</feature>
<dbReference type="PANTHER" id="PTHR42759">
    <property type="entry name" value="MOXR FAMILY PROTEIN"/>
    <property type="match status" value="1"/>
</dbReference>
<feature type="compositionally biased region" description="Polar residues" evidence="4">
    <location>
        <begin position="17"/>
        <end position="26"/>
    </location>
</feature>
<dbReference type="InterPro" id="IPR027417">
    <property type="entry name" value="P-loop_NTPase"/>
</dbReference>
<dbReference type="InterPro" id="IPR050764">
    <property type="entry name" value="CbbQ/NirQ/NorQ/GpvN"/>
</dbReference>
<organism evidence="7 8">
    <name type="scientific">Pseudotamlana carrageenivorans</name>
    <dbReference type="NCBI Taxonomy" id="2069432"/>
    <lineage>
        <taxon>Bacteria</taxon>
        <taxon>Pseudomonadati</taxon>
        <taxon>Bacteroidota</taxon>
        <taxon>Flavobacteriia</taxon>
        <taxon>Flavobacteriales</taxon>
        <taxon>Flavobacteriaceae</taxon>
        <taxon>Pseudotamlana</taxon>
    </lineage>
</organism>
<evidence type="ECO:0000259" key="6">
    <source>
        <dbReference type="Pfam" id="PF17863"/>
    </source>
</evidence>
<dbReference type="InterPro" id="IPR011703">
    <property type="entry name" value="ATPase_AAA-3"/>
</dbReference>
<dbReference type="AlphaFoldDB" id="A0A2I7SEY4"/>